<dbReference type="Pfam" id="PF07876">
    <property type="entry name" value="Dabb"/>
    <property type="match status" value="1"/>
</dbReference>
<feature type="domain" description="Stress-response A/B barrel" evidence="1">
    <location>
        <begin position="18"/>
        <end position="113"/>
    </location>
</feature>
<protein>
    <submittedName>
        <fullName evidence="2">Stress responsive alpha/beta barrel protein</fullName>
    </submittedName>
</protein>
<evidence type="ECO:0000313" key="2">
    <source>
        <dbReference type="EMBL" id="TDW96760.1"/>
    </source>
</evidence>
<dbReference type="Gene3D" id="3.30.70.100">
    <property type="match status" value="1"/>
</dbReference>
<dbReference type="SUPFAM" id="SSF54909">
    <property type="entry name" value="Dimeric alpha+beta barrel"/>
    <property type="match status" value="1"/>
</dbReference>
<name>A0A4R8DIG2_9BACT</name>
<comment type="caution">
    <text evidence="2">The sequence shown here is derived from an EMBL/GenBank/DDBJ whole genome shotgun (WGS) entry which is preliminary data.</text>
</comment>
<dbReference type="SMART" id="SM00886">
    <property type="entry name" value="Dabb"/>
    <property type="match status" value="1"/>
</dbReference>
<dbReference type="AlphaFoldDB" id="A0A4R8DIG2"/>
<dbReference type="Proteomes" id="UP000294498">
    <property type="component" value="Unassembled WGS sequence"/>
</dbReference>
<reference evidence="2 3" key="1">
    <citation type="submission" date="2019-03" db="EMBL/GenBank/DDBJ databases">
        <title>Genomic Encyclopedia of Type Strains, Phase IV (KMG-IV): sequencing the most valuable type-strain genomes for metagenomic binning, comparative biology and taxonomic classification.</title>
        <authorList>
            <person name="Goeker M."/>
        </authorList>
    </citation>
    <scope>NUCLEOTIDE SEQUENCE [LARGE SCALE GENOMIC DNA]</scope>
    <source>
        <strain evidence="2 3">DSM 100059</strain>
    </source>
</reference>
<dbReference type="InterPro" id="IPR011008">
    <property type="entry name" value="Dimeric_a/b-barrel"/>
</dbReference>
<dbReference type="InterPro" id="IPR013097">
    <property type="entry name" value="Dabb"/>
</dbReference>
<accession>A0A4R8DIG2</accession>
<evidence type="ECO:0000259" key="1">
    <source>
        <dbReference type="PROSITE" id="PS51502"/>
    </source>
</evidence>
<dbReference type="EMBL" id="SODV01000002">
    <property type="protein sequence ID" value="TDW96760.1"/>
    <property type="molecule type" value="Genomic_DNA"/>
</dbReference>
<proteinExistence type="predicted"/>
<organism evidence="2 3">
    <name type="scientific">Dinghuibacter silviterrae</name>
    <dbReference type="NCBI Taxonomy" id="1539049"/>
    <lineage>
        <taxon>Bacteria</taxon>
        <taxon>Pseudomonadati</taxon>
        <taxon>Bacteroidota</taxon>
        <taxon>Chitinophagia</taxon>
        <taxon>Chitinophagales</taxon>
        <taxon>Chitinophagaceae</taxon>
        <taxon>Dinghuibacter</taxon>
    </lineage>
</organism>
<gene>
    <name evidence="2" type="ORF">EDB95_4596</name>
</gene>
<keyword evidence="3" id="KW-1185">Reference proteome</keyword>
<dbReference type="OrthoDB" id="7189263at2"/>
<evidence type="ECO:0000313" key="3">
    <source>
        <dbReference type="Proteomes" id="UP000294498"/>
    </source>
</evidence>
<dbReference type="PROSITE" id="PS51502">
    <property type="entry name" value="S_R_A_B_BARREL"/>
    <property type="match status" value="1"/>
</dbReference>
<sequence>MPYRANPLIWVMEFSNQFIHHVFFWLHQPDNIQDRDRLIQGLRTLVAIPGIQRAHIGVPAGTTRDVVDASYAVSWLAVFDDRAAQDAYQVDPVHLAFVEACGHLWTRVVVTDSITA</sequence>